<dbReference type="VEuPathDB" id="FungiDB:RhiirFUN_023532"/>
<organism evidence="2 3">
    <name type="scientific">Rhizophagus irregularis</name>
    <dbReference type="NCBI Taxonomy" id="588596"/>
    <lineage>
        <taxon>Eukaryota</taxon>
        <taxon>Fungi</taxon>
        <taxon>Fungi incertae sedis</taxon>
        <taxon>Mucoromycota</taxon>
        <taxon>Glomeromycotina</taxon>
        <taxon>Glomeromycetes</taxon>
        <taxon>Glomerales</taxon>
        <taxon>Glomeraceae</taxon>
        <taxon>Rhizophagus</taxon>
    </lineage>
</organism>
<dbReference type="AlphaFoldDB" id="A0A2N1N990"/>
<evidence type="ECO:0000313" key="2">
    <source>
        <dbReference type="EMBL" id="PKK70424.1"/>
    </source>
</evidence>
<accession>A0A2N1N990</accession>
<dbReference type="VEuPathDB" id="FungiDB:FUN_003336"/>
<keyword evidence="1" id="KW-0732">Signal</keyword>
<reference evidence="2 3" key="2">
    <citation type="submission" date="2017-10" db="EMBL/GenBank/DDBJ databases">
        <title>Extensive intraspecific genome diversity in a model arbuscular mycorrhizal fungus.</title>
        <authorList>
            <person name="Chen E.C.H."/>
            <person name="Morin E."/>
            <person name="Baudet D."/>
            <person name="Noel J."/>
            <person name="Ndikumana S."/>
            <person name="Charron P."/>
            <person name="St-Onge C."/>
            <person name="Giorgi J."/>
            <person name="Grigoriev I.V."/>
            <person name="Roux C."/>
            <person name="Martin F.M."/>
            <person name="Corradi N."/>
        </authorList>
    </citation>
    <scope>NUCLEOTIDE SEQUENCE [LARGE SCALE GENOMIC DNA]</scope>
    <source>
        <strain evidence="2 3">C2</strain>
    </source>
</reference>
<sequence length="211" mass="23485">MFAQLYIIYIFFLFSAVVGVPVENLQNQTFSTDSFLGKLIPTKPKCTDPIYTKYRSSVCATRKSVRVSCESYDLPGTIVDTNFSCGEGESCIDITSNDAFCVDENSKLAQKWENNHVDGRVCSAPVLLVPPPKFFQLAAGITTYSTTGDPIQVQSLEARYDDKNSDDYTEQQNNYSFNIKQENFSHYISFCFTAGTSQEVQAVAALGYVVL</sequence>
<proteinExistence type="predicted"/>
<evidence type="ECO:0000256" key="1">
    <source>
        <dbReference type="SAM" id="SignalP"/>
    </source>
</evidence>
<comment type="caution">
    <text evidence="2">The sequence shown here is derived from an EMBL/GenBank/DDBJ whole genome shotgun (WGS) entry which is preliminary data.</text>
</comment>
<dbReference type="Proteomes" id="UP000233469">
    <property type="component" value="Unassembled WGS sequence"/>
</dbReference>
<reference evidence="2 3" key="1">
    <citation type="submission" date="2016-04" db="EMBL/GenBank/DDBJ databases">
        <title>Genome analyses suggest a sexual origin of heterokaryosis in a supposedly ancient asexual fungus.</title>
        <authorList>
            <person name="Ropars J."/>
            <person name="Sedzielewska K."/>
            <person name="Noel J."/>
            <person name="Charron P."/>
            <person name="Farinelli L."/>
            <person name="Marton T."/>
            <person name="Kruger M."/>
            <person name="Pelin A."/>
            <person name="Brachmann A."/>
            <person name="Corradi N."/>
        </authorList>
    </citation>
    <scope>NUCLEOTIDE SEQUENCE [LARGE SCALE GENOMIC DNA]</scope>
    <source>
        <strain evidence="2 3">C2</strain>
    </source>
</reference>
<dbReference type="VEuPathDB" id="FungiDB:RhiirA1_542233"/>
<feature type="chain" id="PRO_5014793814" evidence="1">
    <location>
        <begin position="20"/>
        <end position="211"/>
    </location>
</feature>
<gene>
    <name evidence="2" type="ORF">RhiirC2_830132</name>
</gene>
<name>A0A2N1N990_9GLOM</name>
<protein>
    <submittedName>
        <fullName evidence="2">Uncharacterized protein</fullName>
    </submittedName>
</protein>
<dbReference type="EMBL" id="LLXL01000618">
    <property type="protein sequence ID" value="PKK70424.1"/>
    <property type="molecule type" value="Genomic_DNA"/>
</dbReference>
<evidence type="ECO:0000313" key="3">
    <source>
        <dbReference type="Proteomes" id="UP000233469"/>
    </source>
</evidence>
<feature type="signal peptide" evidence="1">
    <location>
        <begin position="1"/>
        <end position="19"/>
    </location>
</feature>